<gene>
    <name evidence="1" type="ORF">Mal52_51240</name>
</gene>
<dbReference type="AlphaFoldDB" id="A0A517ZVT9"/>
<dbReference type="InterPro" id="IPR027417">
    <property type="entry name" value="P-loop_NTPase"/>
</dbReference>
<accession>A0A517ZVT9</accession>
<dbReference type="KEGG" id="sdyn:Mal52_51240"/>
<dbReference type="Proteomes" id="UP000319383">
    <property type="component" value="Chromosome"/>
</dbReference>
<sequence length="530" mass="60603">MTNDTPQPEQRNTSELRASGEITPEMIEAAANNPRVRELLELKASELMTFQPRKDNLALGDMQSSFCDSTSPVSVLLGGNGSGKSTAAAYKVAKFLCQEQPPPRRDCPYWVISDTYEQCIGIGWAQGLRRFIPPSLVDWSRVQWLSSKAEWPSHVPLKPWPGRPGKNWVIEFKSTEQRRQKFQGRSIGGAWFSEQFPWEILEEVIRGLRDTWYPGSVIIECTPIDPDLSIELEELYDNPPLGWSFYSLNTMANSAVSKEWKDAFFSSVSDEMVATRREGKFASYRGQIYKSFNPHVHLVGDNVITHPNGVQYVRAIDWGGSAEHPFVCLWGYVDGTGRWFIFDELWDDTGLLSELRAELIKDRFRWFGGHAQFGPTYCDPSRPDLLNEFSARGIPTSSARNDVHRGIECVRQHLKLDPLTGQPSLYIHKENCPHLAKEMRKYRWLRASGKGLNPASPRHEPLKKEDDCVDTLRYMIFSHVQKPEAPGTTSLQRSDPRRFGIQLKRADWRPRTFVQTGYDPEVVRRIHDSN</sequence>
<dbReference type="Gene3D" id="3.30.420.280">
    <property type="match status" value="1"/>
</dbReference>
<dbReference type="EMBL" id="CP036276">
    <property type="protein sequence ID" value="QDU46602.1"/>
    <property type="molecule type" value="Genomic_DNA"/>
</dbReference>
<keyword evidence="2" id="KW-1185">Reference proteome</keyword>
<dbReference type="Pfam" id="PF03237">
    <property type="entry name" value="Terminase_6N"/>
    <property type="match status" value="1"/>
</dbReference>
<organism evidence="1 2">
    <name type="scientific">Symmachiella dynata</name>
    <dbReference type="NCBI Taxonomy" id="2527995"/>
    <lineage>
        <taxon>Bacteria</taxon>
        <taxon>Pseudomonadati</taxon>
        <taxon>Planctomycetota</taxon>
        <taxon>Planctomycetia</taxon>
        <taxon>Planctomycetales</taxon>
        <taxon>Planctomycetaceae</taxon>
        <taxon>Symmachiella</taxon>
    </lineage>
</organism>
<evidence type="ECO:0000313" key="2">
    <source>
        <dbReference type="Proteomes" id="UP000319383"/>
    </source>
</evidence>
<proteinExistence type="predicted"/>
<dbReference type="RefSeq" id="WP_197534439.1">
    <property type="nucleotide sequence ID" value="NZ_CP036276.1"/>
</dbReference>
<dbReference type="Gene3D" id="3.40.50.300">
    <property type="entry name" value="P-loop containing nucleotide triphosphate hydrolases"/>
    <property type="match status" value="1"/>
</dbReference>
<reference evidence="1 2" key="1">
    <citation type="submission" date="2019-02" db="EMBL/GenBank/DDBJ databases">
        <title>Deep-cultivation of Planctomycetes and their phenomic and genomic characterization uncovers novel biology.</title>
        <authorList>
            <person name="Wiegand S."/>
            <person name="Jogler M."/>
            <person name="Boedeker C."/>
            <person name="Pinto D."/>
            <person name="Vollmers J."/>
            <person name="Rivas-Marin E."/>
            <person name="Kohn T."/>
            <person name="Peeters S.H."/>
            <person name="Heuer A."/>
            <person name="Rast P."/>
            <person name="Oberbeckmann S."/>
            <person name="Bunk B."/>
            <person name="Jeske O."/>
            <person name="Meyerdierks A."/>
            <person name="Storesund J.E."/>
            <person name="Kallscheuer N."/>
            <person name="Luecker S."/>
            <person name="Lage O.M."/>
            <person name="Pohl T."/>
            <person name="Merkel B.J."/>
            <person name="Hornburger P."/>
            <person name="Mueller R.-W."/>
            <person name="Bruemmer F."/>
            <person name="Labrenz M."/>
            <person name="Spormann A.M."/>
            <person name="Op den Camp H."/>
            <person name="Overmann J."/>
            <person name="Amann R."/>
            <person name="Jetten M.S.M."/>
            <person name="Mascher T."/>
            <person name="Medema M.H."/>
            <person name="Devos D.P."/>
            <person name="Kaster A.-K."/>
            <person name="Ovreas L."/>
            <person name="Rohde M."/>
            <person name="Galperin M.Y."/>
            <person name="Jogler C."/>
        </authorList>
    </citation>
    <scope>NUCLEOTIDE SEQUENCE [LARGE SCALE GENOMIC DNA]</scope>
    <source>
        <strain evidence="1 2">Mal52</strain>
    </source>
</reference>
<evidence type="ECO:0000313" key="1">
    <source>
        <dbReference type="EMBL" id="QDU46602.1"/>
    </source>
</evidence>
<protein>
    <submittedName>
        <fullName evidence="1">Terminase-like family protein</fullName>
    </submittedName>
</protein>
<name>A0A517ZVT9_9PLAN</name>